<dbReference type="STRING" id="1036611.A0A1L9PMD0"/>
<feature type="compositionally biased region" description="Basic and acidic residues" evidence="1">
    <location>
        <begin position="666"/>
        <end position="682"/>
    </location>
</feature>
<feature type="compositionally biased region" description="Low complexity" evidence="1">
    <location>
        <begin position="223"/>
        <end position="244"/>
    </location>
</feature>
<name>A0A1L9PMD0_ASPVE</name>
<reference evidence="5" key="1">
    <citation type="journal article" date="2017" name="Genome Biol.">
        <title>Comparative genomics reveals high biological diversity and specific adaptations in the industrially and medically important fungal genus Aspergillus.</title>
        <authorList>
            <person name="de Vries R.P."/>
            <person name="Riley R."/>
            <person name="Wiebenga A."/>
            <person name="Aguilar-Osorio G."/>
            <person name="Amillis S."/>
            <person name="Uchima C.A."/>
            <person name="Anderluh G."/>
            <person name="Asadollahi M."/>
            <person name="Askin M."/>
            <person name="Barry K."/>
            <person name="Battaglia E."/>
            <person name="Bayram O."/>
            <person name="Benocci T."/>
            <person name="Braus-Stromeyer S.A."/>
            <person name="Caldana C."/>
            <person name="Canovas D."/>
            <person name="Cerqueira G.C."/>
            <person name="Chen F."/>
            <person name="Chen W."/>
            <person name="Choi C."/>
            <person name="Clum A."/>
            <person name="Dos Santos R.A."/>
            <person name="Damasio A.R."/>
            <person name="Diallinas G."/>
            <person name="Emri T."/>
            <person name="Fekete E."/>
            <person name="Flipphi M."/>
            <person name="Freyberg S."/>
            <person name="Gallo A."/>
            <person name="Gournas C."/>
            <person name="Habgood R."/>
            <person name="Hainaut M."/>
            <person name="Harispe M.L."/>
            <person name="Henrissat B."/>
            <person name="Hilden K.S."/>
            <person name="Hope R."/>
            <person name="Hossain A."/>
            <person name="Karabika E."/>
            <person name="Karaffa L."/>
            <person name="Karanyi Z."/>
            <person name="Krasevec N."/>
            <person name="Kuo A."/>
            <person name="Kusch H."/>
            <person name="LaButti K."/>
            <person name="Lagendijk E.L."/>
            <person name="Lapidus A."/>
            <person name="Levasseur A."/>
            <person name="Lindquist E."/>
            <person name="Lipzen A."/>
            <person name="Logrieco A.F."/>
            <person name="MacCabe A."/>
            <person name="Maekelae M.R."/>
            <person name="Malavazi I."/>
            <person name="Melin P."/>
            <person name="Meyer V."/>
            <person name="Mielnichuk N."/>
            <person name="Miskei M."/>
            <person name="Molnar A.P."/>
            <person name="Mule G."/>
            <person name="Ngan C.Y."/>
            <person name="Orejas M."/>
            <person name="Orosz E."/>
            <person name="Ouedraogo J.P."/>
            <person name="Overkamp K.M."/>
            <person name="Park H.-S."/>
            <person name="Perrone G."/>
            <person name="Piumi F."/>
            <person name="Punt P.J."/>
            <person name="Ram A.F."/>
            <person name="Ramon A."/>
            <person name="Rauscher S."/>
            <person name="Record E."/>
            <person name="Riano-Pachon D.M."/>
            <person name="Robert V."/>
            <person name="Roehrig J."/>
            <person name="Ruller R."/>
            <person name="Salamov A."/>
            <person name="Salih N.S."/>
            <person name="Samson R.A."/>
            <person name="Sandor E."/>
            <person name="Sanguinetti M."/>
            <person name="Schuetze T."/>
            <person name="Sepcic K."/>
            <person name="Shelest E."/>
            <person name="Sherlock G."/>
            <person name="Sophianopoulou V."/>
            <person name="Squina F.M."/>
            <person name="Sun H."/>
            <person name="Susca A."/>
            <person name="Todd R.B."/>
            <person name="Tsang A."/>
            <person name="Unkles S.E."/>
            <person name="van de Wiele N."/>
            <person name="van Rossen-Uffink D."/>
            <person name="Oliveira J.V."/>
            <person name="Vesth T.C."/>
            <person name="Visser J."/>
            <person name="Yu J.-H."/>
            <person name="Zhou M."/>
            <person name="Andersen M.R."/>
            <person name="Archer D.B."/>
            <person name="Baker S.E."/>
            <person name="Benoit I."/>
            <person name="Brakhage A.A."/>
            <person name="Braus G.H."/>
            <person name="Fischer R."/>
            <person name="Frisvad J.C."/>
            <person name="Goldman G.H."/>
            <person name="Houbraken J."/>
            <person name="Oakley B."/>
            <person name="Pocsi I."/>
            <person name="Scazzocchio C."/>
            <person name="Seiboth B."/>
            <person name="vanKuyk P.A."/>
            <person name="Wortman J."/>
            <person name="Dyer P.S."/>
            <person name="Grigoriev I.V."/>
        </authorList>
    </citation>
    <scope>NUCLEOTIDE SEQUENCE [LARGE SCALE GENOMIC DNA]</scope>
    <source>
        <strain evidence="5">CBS 583.65</strain>
    </source>
</reference>
<keyword evidence="5" id="KW-1185">Reference proteome</keyword>
<organism evidence="4 5">
    <name type="scientific">Aspergillus versicolor CBS 583.65</name>
    <dbReference type="NCBI Taxonomy" id="1036611"/>
    <lineage>
        <taxon>Eukaryota</taxon>
        <taxon>Fungi</taxon>
        <taxon>Dikarya</taxon>
        <taxon>Ascomycota</taxon>
        <taxon>Pezizomycotina</taxon>
        <taxon>Eurotiomycetes</taxon>
        <taxon>Eurotiomycetidae</taxon>
        <taxon>Eurotiales</taxon>
        <taxon>Aspergillaceae</taxon>
        <taxon>Aspergillus</taxon>
        <taxon>Aspergillus subgen. Nidulantes</taxon>
    </lineage>
</organism>
<evidence type="ECO:0000259" key="2">
    <source>
        <dbReference type="Pfam" id="PF13019"/>
    </source>
</evidence>
<dbReference type="SUPFAM" id="SSF52540">
    <property type="entry name" value="P-loop containing nucleoside triphosphate hydrolases"/>
    <property type="match status" value="1"/>
</dbReference>
<evidence type="ECO:0000313" key="5">
    <source>
        <dbReference type="Proteomes" id="UP000184073"/>
    </source>
</evidence>
<dbReference type="Proteomes" id="UP000184073">
    <property type="component" value="Unassembled WGS sequence"/>
</dbReference>
<proteinExistence type="predicted"/>
<dbReference type="InterPro" id="IPR027417">
    <property type="entry name" value="P-loop_NTPase"/>
</dbReference>
<dbReference type="Pfam" id="PF22782">
    <property type="entry name" value="SDE2"/>
    <property type="match status" value="1"/>
</dbReference>
<dbReference type="Gene3D" id="3.40.50.300">
    <property type="entry name" value="P-loop containing nucleotide triphosphate hydrolases"/>
    <property type="match status" value="1"/>
</dbReference>
<sequence>MTSHVNVLLSSFPGLSLPSTVSFSLPSTSTLSDLCEKVSSYIPPAVPLQSLILTTTNNKQLLPSSRTVSDLISPNGDFTATSNLLPLRLSVPMCGGKGGFGSQLRAAGGRMSSRRKRNQGDDNGSSRNLDGRRIRTVNEAKALAEYLAVKPEMDKKEKEERRRRWEAVVDAAEKRQEEIKNGGGKQKVDGQWMEDRDEMNEKAREAVLAAMKEGVWTDNLKDSLLGGSSTSASEGSGQESGSASEESDDETEMKDAPAQSGPSKVAAAPRRYIGFDEDDEFMSDSEEEEETIEFPVANLSFLSLFDFMITMSSSLRRLTPRALTPAWKLPRSYQQPGRFFRAQPAPTRFLRQSGLDFTTPLSKNQLRNSSTDASEVAKSPESLKAVLPTCCPGCGAYAQTVEPSEPGYYGKTRKQTKKKPRKAQNQTPKEPTWEEAANALDEATEEIESAPKPLHGALIDSAADTAGQYLMKSKTQVQVCDRCHDLLHHNEAVSAISPTIHSISAYLDESPYKHNRIYHIIDAADFPMSLVDGIYEDLSIQGQRSRNRRSATEKYKHGRKLPTISFVITRSDLLAPTSQQTDSKMQYIRSILREKLKIPEDVRLGNVHMISAHRGWWTKQVKEEMEEHGGGIWIVGKINAGKSSFVEACIPRDSRNLEKMAELVARRAAEESAPRDPSKQPDLDPDSLLPPKPREDLYPVLPVVSSLPGTTVSPIRIPFGRGRGEVIDLPGLDRGSLDNHVQDKYKRDLIMTKRQKPERHSIKPGQSLVLGGTLVRITPTDPQTIVTAACFVPLDSHLTRTDKAVKIQAGELTPRTEDIAKPGTGETISLAGVFDLKWDVTRSNLPKSIAKVMKDKGSAPAFIPYRVMSADILIEGCGWIELTAQIRAKPSENRGELANSFPQVEVFTPEGKHVASRRPFECWKFVEQKLNTERQNLRHRRSIGWVKRTGYLRRKRLDPFRNIT</sequence>
<evidence type="ECO:0000313" key="4">
    <source>
        <dbReference type="EMBL" id="OJJ02575.1"/>
    </source>
</evidence>
<dbReference type="PANTHER" id="PTHR46434">
    <property type="entry name" value="GENETIC INTERACTOR OF PROHIBITINS 3, MITOCHONDRIAL"/>
    <property type="match status" value="1"/>
</dbReference>
<dbReference type="InterPro" id="IPR024974">
    <property type="entry name" value="Sde2_N"/>
</dbReference>
<feature type="region of interest" description="Disordered" evidence="1">
    <location>
        <begin position="221"/>
        <end position="271"/>
    </location>
</feature>
<dbReference type="RefSeq" id="XP_040668337.1">
    <property type="nucleotide sequence ID" value="XM_040815622.1"/>
</dbReference>
<feature type="region of interest" description="Disordered" evidence="1">
    <location>
        <begin position="102"/>
        <end position="132"/>
    </location>
</feature>
<dbReference type="GO" id="GO:0005739">
    <property type="term" value="C:mitochondrion"/>
    <property type="evidence" value="ECO:0007669"/>
    <property type="project" value="TreeGrafter"/>
</dbReference>
<feature type="region of interest" description="Disordered" evidence="1">
    <location>
        <begin position="666"/>
        <end position="694"/>
    </location>
</feature>
<dbReference type="Pfam" id="PF13019">
    <property type="entry name" value="Sde2_N_Ubi_yeast"/>
    <property type="match status" value="1"/>
</dbReference>
<feature type="compositionally biased region" description="Basic residues" evidence="1">
    <location>
        <begin position="411"/>
        <end position="422"/>
    </location>
</feature>
<dbReference type="PANTHER" id="PTHR46434:SF1">
    <property type="entry name" value="GENETIC INTERACTOR OF PROHIBITINS 3, MITOCHONDRIAL"/>
    <property type="match status" value="1"/>
</dbReference>
<dbReference type="EMBL" id="KV878129">
    <property type="protein sequence ID" value="OJJ02575.1"/>
    <property type="molecule type" value="Genomic_DNA"/>
</dbReference>
<gene>
    <name evidence="4" type="ORF">ASPVEDRAFT_62577</name>
</gene>
<dbReference type="OrthoDB" id="1696305at2759"/>
<feature type="domain" description="Sde2 ubiquitin" evidence="2">
    <location>
        <begin position="5"/>
        <end position="94"/>
    </location>
</feature>
<evidence type="ECO:0000256" key="1">
    <source>
        <dbReference type="SAM" id="MobiDB-lite"/>
    </source>
</evidence>
<protein>
    <submittedName>
        <fullName evidence="4">Uncharacterized protein</fullName>
    </submittedName>
</protein>
<feature type="region of interest" description="Disordered" evidence="1">
    <location>
        <begin position="405"/>
        <end position="434"/>
    </location>
</feature>
<dbReference type="VEuPathDB" id="FungiDB:ASPVEDRAFT_62577"/>
<dbReference type="GeneID" id="63731133"/>
<accession>A0A1L9PMD0</accession>
<dbReference type="InterPro" id="IPR053822">
    <property type="entry name" value="SDE2-like_dom"/>
</dbReference>
<dbReference type="AlphaFoldDB" id="A0A1L9PMD0"/>
<dbReference type="InterPro" id="IPR050896">
    <property type="entry name" value="Mito_lipid_metab_GTPase"/>
</dbReference>
<feature type="domain" description="SDE2-like" evidence="3">
    <location>
        <begin position="95"/>
        <end position="207"/>
    </location>
</feature>
<evidence type="ECO:0000259" key="3">
    <source>
        <dbReference type="Pfam" id="PF22782"/>
    </source>
</evidence>